<organism evidence="2 3">
    <name type="scientific">Paramarasmius palmivorus</name>
    <dbReference type="NCBI Taxonomy" id="297713"/>
    <lineage>
        <taxon>Eukaryota</taxon>
        <taxon>Fungi</taxon>
        <taxon>Dikarya</taxon>
        <taxon>Basidiomycota</taxon>
        <taxon>Agaricomycotina</taxon>
        <taxon>Agaricomycetes</taxon>
        <taxon>Agaricomycetidae</taxon>
        <taxon>Agaricales</taxon>
        <taxon>Marasmiineae</taxon>
        <taxon>Marasmiaceae</taxon>
        <taxon>Paramarasmius</taxon>
    </lineage>
</organism>
<name>A0AAW0CUD4_9AGAR</name>
<dbReference type="EMBL" id="JAYKXP010000034">
    <property type="protein sequence ID" value="KAK7041468.1"/>
    <property type="molecule type" value="Genomic_DNA"/>
</dbReference>
<evidence type="ECO:0000313" key="3">
    <source>
        <dbReference type="Proteomes" id="UP001383192"/>
    </source>
</evidence>
<feature type="transmembrane region" description="Helical" evidence="1">
    <location>
        <begin position="29"/>
        <end position="50"/>
    </location>
</feature>
<evidence type="ECO:0000313" key="2">
    <source>
        <dbReference type="EMBL" id="KAK7041468.1"/>
    </source>
</evidence>
<comment type="caution">
    <text evidence="2">The sequence shown here is derived from an EMBL/GenBank/DDBJ whole genome shotgun (WGS) entry which is preliminary data.</text>
</comment>
<gene>
    <name evidence="2" type="primary">RPS6_14</name>
    <name evidence="2" type="ORF">VNI00_009335</name>
</gene>
<keyword evidence="3" id="KW-1185">Reference proteome</keyword>
<dbReference type="AlphaFoldDB" id="A0AAW0CUD4"/>
<keyword evidence="1" id="KW-0472">Membrane</keyword>
<dbReference type="Proteomes" id="UP001383192">
    <property type="component" value="Unassembled WGS sequence"/>
</dbReference>
<dbReference type="GO" id="GO:0005840">
    <property type="term" value="C:ribosome"/>
    <property type="evidence" value="ECO:0007669"/>
    <property type="project" value="UniProtKB-KW"/>
</dbReference>
<accession>A0AAW0CUD4</accession>
<reference evidence="2 3" key="1">
    <citation type="submission" date="2024-01" db="EMBL/GenBank/DDBJ databases">
        <title>A draft genome for a cacao thread blight-causing isolate of Paramarasmius palmivorus.</title>
        <authorList>
            <person name="Baruah I.K."/>
            <person name="Bukari Y."/>
            <person name="Amoako-Attah I."/>
            <person name="Meinhardt L.W."/>
            <person name="Bailey B.A."/>
            <person name="Cohen S.P."/>
        </authorList>
    </citation>
    <scope>NUCLEOTIDE SEQUENCE [LARGE SCALE GENOMIC DNA]</scope>
    <source>
        <strain evidence="2 3">GH-12</strain>
    </source>
</reference>
<protein>
    <submittedName>
        <fullName evidence="2">40S ribosomal protein S6</fullName>
    </submittedName>
</protein>
<keyword evidence="1" id="KW-1133">Transmembrane helix</keyword>
<keyword evidence="2" id="KW-0687">Ribonucleoprotein</keyword>
<keyword evidence="1" id="KW-0812">Transmembrane</keyword>
<proteinExistence type="predicted"/>
<sequence length="210" mass="23468">MFNLPKGPVQESASQLVDSASCACESKGYLVVGLLVCITSIATVVAWPCLRSRFPCVSSSELNAKEARLGGIYHDALRTAVLHGSALEDITHRWMWYVCPLDSKTMFADAFQHVSLNFKASQIRSMSLSMDAELSPLWKTYIGLHLKLVPEFVAWYQEADVLERELQFNIESDKQLRCRMEFHRRIHGLVGFSNPASAGLPAPITRHADV</sequence>
<keyword evidence="2" id="KW-0689">Ribosomal protein</keyword>
<evidence type="ECO:0000256" key="1">
    <source>
        <dbReference type="SAM" id="Phobius"/>
    </source>
</evidence>